<dbReference type="RefSeq" id="WP_331932190.1">
    <property type="nucleotide sequence ID" value="NZ_JBEPLU010000001.1"/>
</dbReference>
<dbReference type="SUPFAM" id="SSF111369">
    <property type="entry name" value="HlyD-like secretion proteins"/>
    <property type="match status" value="1"/>
</dbReference>
<feature type="region of interest" description="Disordered" evidence="9">
    <location>
        <begin position="383"/>
        <end position="409"/>
    </location>
</feature>
<gene>
    <name evidence="15" type="ORF">ABID41_000758</name>
</gene>
<accession>A0ABV2EF58</accession>
<dbReference type="InterPro" id="IPR058625">
    <property type="entry name" value="MdtA-like_BSH"/>
</dbReference>
<proteinExistence type="inferred from homology"/>
<dbReference type="InterPro" id="IPR058627">
    <property type="entry name" value="MdtA-like_C"/>
</dbReference>
<evidence type="ECO:0000259" key="12">
    <source>
        <dbReference type="Pfam" id="PF25917"/>
    </source>
</evidence>
<evidence type="ECO:0000313" key="15">
    <source>
        <dbReference type="EMBL" id="MET3525663.1"/>
    </source>
</evidence>
<evidence type="ECO:0000256" key="3">
    <source>
        <dbReference type="ARBA" id="ARBA00022448"/>
    </source>
</evidence>
<comment type="similarity">
    <text evidence="2">Belongs to the membrane fusion protein (MFP) (TC 8.A.1) family.</text>
</comment>
<feature type="coiled-coil region" evidence="8">
    <location>
        <begin position="103"/>
        <end position="168"/>
    </location>
</feature>
<evidence type="ECO:0000256" key="1">
    <source>
        <dbReference type="ARBA" id="ARBA00004236"/>
    </source>
</evidence>
<keyword evidence="5" id="KW-0997">Cell inner membrane</keyword>
<evidence type="ECO:0000256" key="8">
    <source>
        <dbReference type="SAM" id="Coils"/>
    </source>
</evidence>
<dbReference type="EMBL" id="JBEPLU010000001">
    <property type="protein sequence ID" value="MET3525663.1"/>
    <property type="molecule type" value="Genomic_DNA"/>
</dbReference>
<feature type="domain" description="Multidrug resistance protein MdtA-like C-terminal permuted SH3" evidence="14">
    <location>
        <begin position="323"/>
        <end position="383"/>
    </location>
</feature>
<dbReference type="Pfam" id="PF25876">
    <property type="entry name" value="HH_MFP_RND"/>
    <property type="match status" value="1"/>
</dbReference>
<dbReference type="PANTHER" id="PTHR30469">
    <property type="entry name" value="MULTIDRUG RESISTANCE PROTEIN MDTA"/>
    <property type="match status" value="1"/>
</dbReference>
<dbReference type="Gene3D" id="2.40.420.20">
    <property type="match status" value="1"/>
</dbReference>
<sequence>MTLKDRRGIWIALIVVGVLLLGLALKGMLFPSNRGPAVATAPVTMGDVEQTVLATGTLEPIELVSVGAQVSGQVTSLKVELGQQVKRGDLIAEIDSQPQQNALRTAQAQVDNARAQRRQAEATLTETTLAFDRQTQMLAADATSRADYEAARAALKTAQGQLAALDAQIAQATVSVETARVNLGYTRIVAPMDGTIIAIVTQEGQTVNANQAAPTIVKLGQLGTMTVKAEISEADVVRVHPGQDVYFTILGQPDQRRYAKLRTVEPAPESFVSETSSASASGSAATASAIYYNGLFDVPNPDGLLRTSMTAQVYIVLGQAKGVLTVPSAALGERARDGSYPVQVVLDNGKTERRRAKIGLNNNITAQVLSGLKAGDRVVVAEAGPSDQAQQGPGARGPGGRRRPGPFGF</sequence>
<name>A0ABV2EF58_9CAUL</name>
<evidence type="ECO:0000256" key="6">
    <source>
        <dbReference type="ARBA" id="ARBA00023054"/>
    </source>
</evidence>
<evidence type="ECO:0000256" key="9">
    <source>
        <dbReference type="SAM" id="MobiDB-lite"/>
    </source>
</evidence>
<dbReference type="Pfam" id="PF25967">
    <property type="entry name" value="RND-MFP_C"/>
    <property type="match status" value="1"/>
</dbReference>
<keyword evidence="10" id="KW-0812">Transmembrane</keyword>
<comment type="subcellular location">
    <subcellularLocation>
        <location evidence="1">Cell membrane</location>
    </subcellularLocation>
</comment>
<protein>
    <submittedName>
        <fullName evidence="15">Macrolide-specific efflux system membrane fusion protein</fullName>
    </submittedName>
</protein>
<dbReference type="InterPro" id="IPR058626">
    <property type="entry name" value="MdtA-like_b-barrel"/>
</dbReference>
<keyword evidence="3" id="KW-0813">Transport</keyword>
<keyword evidence="4" id="KW-1003">Cell membrane</keyword>
<evidence type="ECO:0000256" key="7">
    <source>
        <dbReference type="ARBA" id="ARBA00023136"/>
    </source>
</evidence>
<keyword evidence="10" id="KW-1133">Transmembrane helix</keyword>
<dbReference type="Pfam" id="PF25944">
    <property type="entry name" value="Beta-barrel_RND"/>
    <property type="match status" value="1"/>
</dbReference>
<comment type="caution">
    <text evidence="15">The sequence shown here is derived from an EMBL/GenBank/DDBJ whole genome shotgun (WGS) entry which is preliminary data.</text>
</comment>
<feature type="domain" description="Multidrug resistance protein MdtA-like beta-barrel" evidence="13">
    <location>
        <begin position="224"/>
        <end position="318"/>
    </location>
</feature>
<feature type="transmembrane region" description="Helical" evidence="10">
    <location>
        <begin position="9"/>
        <end position="30"/>
    </location>
</feature>
<feature type="domain" description="Multidrug resistance protein MdtA-like alpha-helical hairpin" evidence="11">
    <location>
        <begin position="110"/>
        <end position="186"/>
    </location>
</feature>
<dbReference type="InterPro" id="IPR058624">
    <property type="entry name" value="MdtA-like_HH"/>
</dbReference>
<evidence type="ECO:0000259" key="13">
    <source>
        <dbReference type="Pfam" id="PF25944"/>
    </source>
</evidence>
<evidence type="ECO:0000256" key="4">
    <source>
        <dbReference type="ARBA" id="ARBA00022475"/>
    </source>
</evidence>
<keyword evidence="7 10" id="KW-0472">Membrane</keyword>
<evidence type="ECO:0000259" key="14">
    <source>
        <dbReference type="Pfam" id="PF25967"/>
    </source>
</evidence>
<dbReference type="Gene3D" id="2.40.30.170">
    <property type="match status" value="1"/>
</dbReference>
<dbReference type="Gene3D" id="6.10.140.1990">
    <property type="match status" value="1"/>
</dbReference>
<dbReference type="InterPro" id="IPR030190">
    <property type="entry name" value="MacA_alpha-hairpin_sf"/>
</dbReference>
<dbReference type="InterPro" id="IPR006143">
    <property type="entry name" value="RND_pump_MFP"/>
</dbReference>
<evidence type="ECO:0000259" key="11">
    <source>
        <dbReference type="Pfam" id="PF25876"/>
    </source>
</evidence>
<evidence type="ECO:0000256" key="10">
    <source>
        <dbReference type="SAM" id="Phobius"/>
    </source>
</evidence>
<feature type="domain" description="Multidrug resistance protein MdtA-like barrel-sandwich hybrid" evidence="12">
    <location>
        <begin position="63"/>
        <end position="217"/>
    </location>
</feature>
<feature type="compositionally biased region" description="Basic residues" evidence="9">
    <location>
        <begin position="399"/>
        <end position="409"/>
    </location>
</feature>
<dbReference type="Gene3D" id="2.40.50.100">
    <property type="match status" value="1"/>
</dbReference>
<keyword evidence="16" id="KW-1185">Reference proteome</keyword>
<reference evidence="15 16" key="1">
    <citation type="submission" date="2024-06" db="EMBL/GenBank/DDBJ databases">
        <title>Genomic Encyclopedia of Type Strains, Phase IV (KMG-IV): sequencing the most valuable type-strain genomes for metagenomic binning, comparative biology and taxonomic classification.</title>
        <authorList>
            <person name="Goeker M."/>
        </authorList>
    </citation>
    <scope>NUCLEOTIDE SEQUENCE [LARGE SCALE GENOMIC DNA]</scope>
    <source>
        <strain evidence="15 16">DSM 17809</strain>
    </source>
</reference>
<organism evidence="15 16">
    <name type="scientific">Phenylobacterium koreense</name>
    <dbReference type="NCBI Taxonomy" id="266125"/>
    <lineage>
        <taxon>Bacteria</taxon>
        <taxon>Pseudomonadati</taxon>
        <taxon>Pseudomonadota</taxon>
        <taxon>Alphaproteobacteria</taxon>
        <taxon>Caulobacterales</taxon>
        <taxon>Caulobacteraceae</taxon>
        <taxon>Phenylobacterium</taxon>
    </lineage>
</organism>
<dbReference type="Pfam" id="PF25917">
    <property type="entry name" value="BSH_RND"/>
    <property type="match status" value="1"/>
</dbReference>
<evidence type="ECO:0000313" key="16">
    <source>
        <dbReference type="Proteomes" id="UP001549110"/>
    </source>
</evidence>
<dbReference type="Proteomes" id="UP001549110">
    <property type="component" value="Unassembled WGS sequence"/>
</dbReference>
<evidence type="ECO:0000256" key="2">
    <source>
        <dbReference type="ARBA" id="ARBA00009477"/>
    </source>
</evidence>
<dbReference type="NCBIfam" id="TIGR01730">
    <property type="entry name" value="RND_mfp"/>
    <property type="match status" value="1"/>
</dbReference>
<evidence type="ECO:0000256" key="5">
    <source>
        <dbReference type="ARBA" id="ARBA00022519"/>
    </source>
</evidence>
<dbReference type="PANTHER" id="PTHR30469:SF33">
    <property type="entry name" value="SLR1207 PROTEIN"/>
    <property type="match status" value="1"/>
</dbReference>
<keyword evidence="6 8" id="KW-0175">Coiled coil</keyword>